<dbReference type="Gene3D" id="3.30.1140.40">
    <property type="entry name" value="Tctex-1"/>
    <property type="match status" value="1"/>
</dbReference>
<dbReference type="PANTHER" id="PTHR21255:SF65">
    <property type="entry name" value="TCTEX1 DOMAIN-CONTAINING PROTEIN 2"/>
    <property type="match status" value="1"/>
</dbReference>
<dbReference type="Proteomes" id="UP000694865">
    <property type="component" value="Unplaced"/>
</dbReference>
<dbReference type="GeneID" id="100372890"/>
<evidence type="ECO:0000313" key="2">
    <source>
        <dbReference type="Proteomes" id="UP000694865"/>
    </source>
</evidence>
<dbReference type="RefSeq" id="XP_002740176.1">
    <property type="nucleotide sequence ID" value="XM_002740130.1"/>
</dbReference>
<accession>A0ABM0GYG6</accession>
<proteinExistence type="inferred from homology"/>
<reference evidence="3" key="1">
    <citation type="submission" date="2025-08" db="UniProtKB">
        <authorList>
            <consortium name="RefSeq"/>
        </authorList>
    </citation>
    <scope>IDENTIFICATION</scope>
    <source>
        <tissue evidence="3">Testes</tissue>
    </source>
</reference>
<comment type="similarity">
    <text evidence="1">Belongs to the dynein light chain Tctex-type family.</text>
</comment>
<dbReference type="Pfam" id="PF03645">
    <property type="entry name" value="Tctex-1"/>
    <property type="match status" value="1"/>
</dbReference>
<dbReference type="CDD" id="cd21451">
    <property type="entry name" value="DLC-like_TCTEX1D"/>
    <property type="match status" value="1"/>
</dbReference>
<sequence>MAQVGSRYSASTQRSHPVVRIPVKLDNTYKMDPDNQFPVTKVKRIITDVLQSMLCDESYDASKCLHLTKQIADIIKDRVKALKTPRYKIVCYVYMGSLLHGSVHLASQCVWNEKYDSYAEGKYTNKSLYSTAIVYGLYCE</sequence>
<dbReference type="PANTHER" id="PTHR21255">
    <property type="entry name" value="T-COMPLEX-ASSOCIATED-TESTIS-EXPRESSED 1/ DYNEIN LIGHT CHAIN"/>
    <property type="match status" value="1"/>
</dbReference>
<keyword evidence="2" id="KW-1185">Reference proteome</keyword>
<name>A0ABM0GYG6_SACKO</name>
<organism evidence="2 3">
    <name type="scientific">Saccoglossus kowalevskii</name>
    <name type="common">Acorn worm</name>
    <dbReference type="NCBI Taxonomy" id="10224"/>
    <lineage>
        <taxon>Eukaryota</taxon>
        <taxon>Metazoa</taxon>
        <taxon>Hemichordata</taxon>
        <taxon>Enteropneusta</taxon>
        <taxon>Harrimaniidae</taxon>
        <taxon>Saccoglossus</taxon>
    </lineage>
</organism>
<gene>
    <name evidence="3" type="primary">LOC100372890</name>
</gene>
<dbReference type="InterPro" id="IPR005334">
    <property type="entry name" value="Tctex-1-like"/>
</dbReference>
<protein>
    <submittedName>
        <fullName evidence="3">Tctex1 domain-containing protein 1-B-like</fullName>
    </submittedName>
</protein>
<evidence type="ECO:0000313" key="3">
    <source>
        <dbReference type="RefSeq" id="XP_002740176.1"/>
    </source>
</evidence>
<evidence type="ECO:0000256" key="1">
    <source>
        <dbReference type="ARBA" id="ARBA00005361"/>
    </source>
</evidence>
<dbReference type="InterPro" id="IPR038586">
    <property type="entry name" value="Tctex-1-like_sf"/>
</dbReference>